<feature type="compositionally biased region" description="Polar residues" evidence="1">
    <location>
        <begin position="338"/>
        <end position="347"/>
    </location>
</feature>
<name>A0A1E1W2G0_PECGO</name>
<protein>
    <recommendedName>
        <fullName evidence="4">CCHC-type domain-containing protein</fullName>
    </recommendedName>
</protein>
<evidence type="ECO:0000313" key="2">
    <source>
        <dbReference type="EMBL" id="JAT81163.1"/>
    </source>
</evidence>
<reference evidence="2" key="1">
    <citation type="submission" date="2015-09" db="EMBL/GenBank/DDBJ databases">
        <title>De novo assembly of Pectinophora gossypiella (Pink Bollworm) gut transcriptome.</title>
        <authorList>
            <person name="Tassone E.E."/>
        </authorList>
    </citation>
    <scope>NUCLEOTIDE SEQUENCE</scope>
</reference>
<dbReference type="AlphaFoldDB" id="A0A1E1W2G0"/>
<feature type="region of interest" description="Disordered" evidence="1">
    <location>
        <begin position="287"/>
        <end position="351"/>
    </location>
</feature>
<evidence type="ECO:0008006" key="4">
    <source>
        <dbReference type="Google" id="ProtNLM"/>
    </source>
</evidence>
<accession>A0A1E1W2G0</accession>
<feature type="compositionally biased region" description="Polar residues" evidence="1">
    <location>
        <begin position="416"/>
        <end position="432"/>
    </location>
</feature>
<evidence type="ECO:0000313" key="3">
    <source>
        <dbReference type="EMBL" id="JAT88258.1"/>
    </source>
</evidence>
<organism evidence="2">
    <name type="scientific">Pectinophora gossypiella</name>
    <name type="common">Cotton pink bollworm</name>
    <name type="synonym">Depressaria gossypiella</name>
    <dbReference type="NCBI Taxonomy" id="13191"/>
    <lineage>
        <taxon>Eukaryota</taxon>
        <taxon>Metazoa</taxon>
        <taxon>Ecdysozoa</taxon>
        <taxon>Arthropoda</taxon>
        <taxon>Hexapoda</taxon>
        <taxon>Insecta</taxon>
        <taxon>Pterygota</taxon>
        <taxon>Neoptera</taxon>
        <taxon>Endopterygota</taxon>
        <taxon>Lepidoptera</taxon>
        <taxon>Glossata</taxon>
        <taxon>Ditrysia</taxon>
        <taxon>Gelechioidea</taxon>
        <taxon>Gelechiidae</taxon>
        <taxon>Apatetrinae</taxon>
        <taxon>Pectinophora</taxon>
    </lineage>
</organism>
<dbReference type="OrthoDB" id="6931295at2759"/>
<feature type="non-terminal residue" evidence="2">
    <location>
        <position position="1"/>
    </location>
</feature>
<evidence type="ECO:0000256" key="1">
    <source>
        <dbReference type="SAM" id="MobiDB-lite"/>
    </source>
</evidence>
<gene>
    <name evidence="2" type="ORF">g.1461</name>
    <name evidence="3" type="ORF">g.1464</name>
</gene>
<proteinExistence type="predicted"/>
<feature type="region of interest" description="Disordered" evidence="1">
    <location>
        <begin position="416"/>
        <end position="439"/>
    </location>
</feature>
<dbReference type="EMBL" id="GDQN01009891">
    <property type="protein sequence ID" value="JAT81163.1"/>
    <property type="molecule type" value="Transcribed_RNA"/>
</dbReference>
<dbReference type="EMBL" id="GDQN01002796">
    <property type="protein sequence ID" value="JAT88258.1"/>
    <property type="molecule type" value="Transcribed_RNA"/>
</dbReference>
<sequence>LTPAMASIQHTYTLPEFSGTKLNYSDSDSAPFIVHVSREEKDPSAGFTIRLLKFAKIMFQRKVQGILKDGIKLAGRNRVVVEFENANTANNFLEHPLLADHKYKAIIPSFQVTRMGIIRDIPVDWSMEEFLTSVESSNSNSRPIKARRLNRKSTSEGKTEWIPTQTVVVTFLGQVLPDRLFCCFTSLPVGLYTLPTIQCNNCCRFGHIKDKCRSSPRCYKCCQPHSGDTCSIPDNHISCLFCSGPHTATHPSCPEHSRQKSIKLVMSEENIPYSEASLRFRPVRRTFADSARPPPGPTHRPSPSLSSPSCPPMSPLTPLRYGSVSPPSTPITSHRKTVYTNRRSTPSLGKGYDKVTHAELINTPKSSQQNGCALINPEPDSQNSLSQIIDLLFSLVKILSKHNIAIPYNVSQKLNQISPHNTSTNGDNTSPMELQEHSS</sequence>